<dbReference type="InterPro" id="IPR012677">
    <property type="entry name" value="Nucleotide-bd_a/b_plait_sf"/>
</dbReference>
<accession>G3AMJ0</accession>
<dbReference type="GO" id="GO:0006397">
    <property type="term" value="P:mRNA processing"/>
    <property type="evidence" value="ECO:0007669"/>
    <property type="project" value="UniProtKB-KW"/>
</dbReference>
<dbReference type="Proteomes" id="UP000000709">
    <property type="component" value="Unassembled WGS sequence"/>
</dbReference>
<evidence type="ECO:0000256" key="4">
    <source>
        <dbReference type="PROSITE-ProRule" id="PRU00176"/>
    </source>
</evidence>
<keyword evidence="7" id="KW-1185">Reference proteome</keyword>
<reference evidence="6 7" key="1">
    <citation type="journal article" date="2011" name="Proc. Natl. Acad. Sci. U.S.A.">
        <title>Comparative genomics of xylose-fermenting fungi for enhanced biofuel production.</title>
        <authorList>
            <person name="Wohlbach D.J."/>
            <person name="Kuo A."/>
            <person name="Sato T.K."/>
            <person name="Potts K.M."/>
            <person name="Salamov A.A."/>
            <person name="LaButti K.M."/>
            <person name="Sun H."/>
            <person name="Clum A."/>
            <person name="Pangilinan J.L."/>
            <person name="Lindquist E.A."/>
            <person name="Lucas S."/>
            <person name="Lapidus A."/>
            <person name="Jin M."/>
            <person name="Gunawan C."/>
            <person name="Balan V."/>
            <person name="Dale B.E."/>
            <person name="Jeffries T.W."/>
            <person name="Zinkel R."/>
            <person name="Barry K.W."/>
            <person name="Grigoriev I.V."/>
            <person name="Gasch A.P."/>
        </authorList>
    </citation>
    <scope>NUCLEOTIDE SEQUENCE [LARGE SCALE GENOMIC DNA]</scope>
    <source>
        <strain evidence="7">NRRL Y-27907 / 11-Y1</strain>
    </source>
</reference>
<dbReference type="InterPro" id="IPR035979">
    <property type="entry name" value="RBD_domain_sf"/>
</dbReference>
<dbReference type="GO" id="GO:0003723">
    <property type="term" value="F:RNA binding"/>
    <property type="evidence" value="ECO:0007669"/>
    <property type="project" value="UniProtKB-UniRule"/>
</dbReference>
<dbReference type="GeneID" id="18873571"/>
<evidence type="ECO:0000256" key="2">
    <source>
        <dbReference type="ARBA" id="ARBA00022884"/>
    </source>
</evidence>
<dbReference type="KEGG" id="spaa:SPAPADRAFT_60791"/>
<feature type="domain" description="RRM" evidence="5">
    <location>
        <begin position="176"/>
        <end position="258"/>
    </location>
</feature>
<dbReference type="Pfam" id="PF00076">
    <property type="entry name" value="RRM_1"/>
    <property type="match status" value="1"/>
</dbReference>
<sequence>MELLFNAYKQESLERKPEGEKFKLLISRPREYLVQNAPVPQSEKIEETVKDSPRKMSLIVSPNISSEEIREELEKVHPLKAMQFLTQRGTNDSLGLVFVEFSVDEKDSLEKQVPQLQTYLKQVSHISFVQNAFFSCIIPNQTDIQTCSVEYDTLKPLVRNEFVQSHSKSKVIQLLNCVTLQELNDDTSYKFIQQDIKQEASKFGNVVSIKIPRPEHGGDFFVETRRGLGKVFIEFEDYDVALKAILGLAGRSYNDRTVLGSFYDYEDYKHGLL</sequence>
<dbReference type="EMBL" id="GL996501">
    <property type="protein sequence ID" value="EGW33435.1"/>
    <property type="molecule type" value="Genomic_DNA"/>
</dbReference>
<dbReference type="GO" id="GO:0008380">
    <property type="term" value="P:RNA splicing"/>
    <property type="evidence" value="ECO:0007669"/>
    <property type="project" value="UniProtKB-KW"/>
</dbReference>
<evidence type="ECO:0000313" key="7">
    <source>
        <dbReference type="Proteomes" id="UP000000709"/>
    </source>
</evidence>
<dbReference type="CDD" id="cd12232">
    <property type="entry name" value="RRM3_U2AF65"/>
    <property type="match status" value="1"/>
</dbReference>
<dbReference type="STRING" id="619300.G3AMJ0"/>
<evidence type="ECO:0000259" key="5">
    <source>
        <dbReference type="PROSITE" id="PS50102"/>
    </source>
</evidence>
<evidence type="ECO:0000256" key="3">
    <source>
        <dbReference type="ARBA" id="ARBA00023187"/>
    </source>
</evidence>
<dbReference type="PROSITE" id="PS50102">
    <property type="entry name" value="RRM"/>
    <property type="match status" value="1"/>
</dbReference>
<gene>
    <name evidence="6" type="ORF">SPAPADRAFT_60791</name>
</gene>
<dbReference type="OrthoDB" id="10263206at2759"/>
<dbReference type="Gene3D" id="3.30.70.330">
    <property type="match status" value="1"/>
</dbReference>
<keyword evidence="1" id="KW-0507">mRNA processing</keyword>
<dbReference type="FunFam" id="3.30.70.330:FF:000097">
    <property type="entry name" value="U2 snRNP auxiliary factor large subunit"/>
    <property type="match status" value="1"/>
</dbReference>
<protein>
    <recommendedName>
        <fullName evidence="5">RRM domain-containing protein</fullName>
    </recommendedName>
</protein>
<proteinExistence type="predicted"/>
<dbReference type="HOGENOM" id="CLU_1020026_0_0_1"/>
<dbReference type="PANTHER" id="PTHR23139">
    <property type="entry name" value="RNA-BINDING PROTEIN"/>
    <property type="match status" value="1"/>
</dbReference>
<dbReference type="RefSeq" id="XP_007374950.1">
    <property type="nucleotide sequence ID" value="XM_007374888.1"/>
</dbReference>
<name>G3AMJ0_SPAPN</name>
<dbReference type="InterPro" id="IPR000504">
    <property type="entry name" value="RRM_dom"/>
</dbReference>
<dbReference type="InParanoid" id="G3AMJ0"/>
<evidence type="ECO:0000313" key="6">
    <source>
        <dbReference type="EMBL" id="EGW33435.1"/>
    </source>
</evidence>
<keyword evidence="2 4" id="KW-0694">RNA-binding</keyword>
<organism evidence="7">
    <name type="scientific">Spathaspora passalidarum (strain NRRL Y-27907 / 11-Y1)</name>
    <dbReference type="NCBI Taxonomy" id="619300"/>
    <lineage>
        <taxon>Eukaryota</taxon>
        <taxon>Fungi</taxon>
        <taxon>Dikarya</taxon>
        <taxon>Ascomycota</taxon>
        <taxon>Saccharomycotina</taxon>
        <taxon>Pichiomycetes</taxon>
        <taxon>Debaryomycetaceae</taxon>
        <taxon>Spathaspora</taxon>
    </lineage>
</organism>
<dbReference type="AlphaFoldDB" id="G3AMJ0"/>
<dbReference type="eggNOG" id="KOG0120">
    <property type="taxonomic scope" value="Eukaryota"/>
</dbReference>
<evidence type="ECO:0000256" key="1">
    <source>
        <dbReference type="ARBA" id="ARBA00022664"/>
    </source>
</evidence>
<dbReference type="OMA" id="CEYADIC"/>
<dbReference type="SUPFAM" id="SSF54928">
    <property type="entry name" value="RNA-binding domain, RBD"/>
    <property type="match status" value="1"/>
</dbReference>
<keyword evidence="3" id="KW-0508">mRNA splicing</keyword>